<dbReference type="Gene3D" id="1.10.10.10">
    <property type="entry name" value="Winged helix-like DNA-binding domain superfamily/Winged helix DNA-binding domain"/>
    <property type="match status" value="1"/>
</dbReference>
<evidence type="ECO:0000256" key="1">
    <source>
        <dbReference type="SAM" id="MobiDB-lite"/>
    </source>
</evidence>
<dbReference type="AlphaFoldDB" id="A0A7C1NXQ5"/>
<gene>
    <name evidence="2" type="ORF">ENP70_13625</name>
</gene>
<organism evidence="2">
    <name type="scientific">Agrobacterium albertimagni</name>
    <dbReference type="NCBI Taxonomy" id="147266"/>
    <lineage>
        <taxon>Bacteria</taxon>
        <taxon>Pseudomonadati</taxon>
        <taxon>Pseudomonadota</taxon>
        <taxon>Alphaproteobacteria</taxon>
        <taxon>Hyphomicrobiales</taxon>
        <taxon>Rhizobiaceae</taxon>
        <taxon>Rhizobium/Agrobacterium group</taxon>
        <taxon>Agrobacterium</taxon>
    </lineage>
</organism>
<dbReference type="InterPro" id="IPR036388">
    <property type="entry name" value="WH-like_DNA-bd_sf"/>
</dbReference>
<sequence>MIVEDGHYLLPILPREVADRLKDKEEWPADLKVRYDGLRKQFTTSKAEFASWVRKDRDSRMNRTAKQILQLIVDCLNFDTGRCDPGHQYIADELGISVRTVERTIPRIAEAGWLEVIRRGRTTTNFYRLRVSVKKIESILSYVDSLRELRAEERDRRRMFGHRSDPTKLADHSHSDPTFVRSHDPTDLADHDPTKLAGKHMKRTYEGEHLNKGILSEEEGISIGDDPSFDDAANSYASARGGDDENQPLPIPRNDHEADGMISMICEGRKVHPAMRDRLRSMLKDGVLTPRMIEGMFDRLKGEAAA</sequence>
<dbReference type="SUPFAM" id="SSF46785">
    <property type="entry name" value="Winged helix' DNA-binding domain"/>
    <property type="match status" value="1"/>
</dbReference>
<name>A0A7C1NXQ5_9HYPH</name>
<comment type="caution">
    <text evidence="2">The sequence shown here is derived from an EMBL/GenBank/DDBJ whole genome shotgun (WGS) entry which is preliminary data.</text>
</comment>
<reference evidence="2" key="1">
    <citation type="journal article" date="2020" name="mSystems">
        <title>Genome- and Community-Level Interaction Insights into Carbon Utilization and Element Cycling Functions of Hydrothermarchaeota in Hydrothermal Sediment.</title>
        <authorList>
            <person name="Zhou Z."/>
            <person name="Liu Y."/>
            <person name="Xu W."/>
            <person name="Pan J."/>
            <person name="Luo Z.H."/>
            <person name="Li M."/>
        </authorList>
    </citation>
    <scope>NUCLEOTIDE SEQUENCE [LARGE SCALE GENOMIC DNA]</scope>
    <source>
        <strain evidence="2">SpSt-243</strain>
    </source>
</reference>
<proteinExistence type="predicted"/>
<feature type="region of interest" description="Disordered" evidence="1">
    <location>
        <begin position="220"/>
        <end position="251"/>
    </location>
</feature>
<dbReference type="EMBL" id="DSKI01000703">
    <property type="protein sequence ID" value="HEB44699.1"/>
    <property type="molecule type" value="Genomic_DNA"/>
</dbReference>
<evidence type="ECO:0008006" key="3">
    <source>
        <dbReference type="Google" id="ProtNLM"/>
    </source>
</evidence>
<evidence type="ECO:0000313" key="2">
    <source>
        <dbReference type="EMBL" id="HEB44699.1"/>
    </source>
</evidence>
<dbReference type="InterPro" id="IPR036390">
    <property type="entry name" value="WH_DNA-bd_sf"/>
</dbReference>
<feature type="region of interest" description="Disordered" evidence="1">
    <location>
        <begin position="163"/>
        <end position="193"/>
    </location>
</feature>
<accession>A0A7C1NXQ5</accession>
<protein>
    <recommendedName>
        <fullName evidence="3">Helix-turn-helix domain-containing protein</fullName>
    </recommendedName>
</protein>